<feature type="region of interest" description="Disordered" evidence="4">
    <location>
        <begin position="34"/>
        <end position="152"/>
    </location>
</feature>
<dbReference type="InterPro" id="IPR016197">
    <property type="entry name" value="Chromo-like_dom_sf"/>
</dbReference>
<dbReference type="Gene3D" id="2.40.50.40">
    <property type="match status" value="1"/>
</dbReference>
<evidence type="ECO:0000259" key="5">
    <source>
        <dbReference type="PROSITE" id="PS50013"/>
    </source>
</evidence>
<comment type="subunit">
    <text evidence="2">Component of the NuA4 histone acetyltransferase complex.</text>
</comment>
<dbReference type="EMBL" id="JAGMUV010000006">
    <property type="protein sequence ID" value="KAH7153148.1"/>
    <property type="molecule type" value="Genomic_DNA"/>
</dbReference>
<dbReference type="AlphaFoldDB" id="A0A9P9JDK4"/>
<keyword evidence="7" id="KW-1185">Reference proteome</keyword>
<evidence type="ECO:0000256" key="1">
    <source>
        <dbReference type="ARBA" id="ARBA00004123"/>
    </source>
</evidence>
<dbReference type="PROSITE" id="PS50013">
    <property type="entry name" value="CHROMO_2"/>
    <property type="match status" value="1"/>
</dbReference>
<accession>A0A9P9JDK4</accession>
<dbReference type="SMART" id="SM00298">
    <property type="entry name" value="CHROMO"/>
    <property type="match status" value="1"/>
</dbReference>
<dbReference type="GO" id="GO:0005634">
    <property type="term" value="C:nucleus"/>
    <property type="evidence" value="ECO:0007669"/>
    <property type="project" value="UniProtKB-SubCell"/>
</dbReference>
<dbReference type="CDD" id="cd00024">
    <property type="entry name" value="CD_CSD"/>
    <property type="match status" value="1"/>
</dbReference>
<gene>
    <name evidence="6" type="ORF">EDB81DRAFT_931588</name>
</gene>
<dbReference type="GO" id="GO:0006338">
    <property type="term" value="P:chromatin remodeling"/>
    <property type="evidence" value="ECO:0007669"/>
    <property type="project" value="UniProtKB-ARBA"/>
</dbReference>
<feature type="compositionally biased region" description="Basic and acidic residues" evidence="4">
    <location>
        <begin position="123"/>
        <end position="152"/>
    </location>
</feature>
<comment type="subcellular location">
    <subcellularLocation>
        <location evidence="1">Nucleus</location>
    </subcellularLocation>
</comment>
<dbReference type="InterPro" id="IPR023779">
    <property type="entry name" value="Chromodomain_CS"/>
</dbReference>
<dbReference type="Proteomes" id="UP000738349">
    <property type="component" value="Unassembled WGS sequence"/>
</dbReference>
<name>A0A9P9JDK4_9HYPO</name>
<dbReference type="InterPro" id="IPR051219">
    <property type="entry name" value="Heterochromatin_chromo-domain"/>
</dbReference>
<dbReference type="InterPro" id="IPR000953">
    <property type="entry name" value="Chromo/chromo_shadow_dom"/>
</dbReference>
<protein>
    <recommendedName>
        <fullName evidence="5">Chromo domain-containing protein</fullName>
    </recommendedName>
</protein>
<reference evidence="6" key="1">
    <citation type="journal article" date="2021" name="Nat. Commun.">
        <title>Genetic determinants of endophytism in the Arabidopsis root mycobiome.</title>
        <authorList>
            <person name="Mesny F."/>
            <person name="Miyauchi S."/>
            <person name="Thiergart T."/>
            <person name="Pickel B."/>
            <person name="Atanasova L."/>
            <person name="Karlsson M."/>
            <person name="Huettel B."/>
            <person name="Barry K.W."/>
            <person name="Haridas S."/>
            <person name="Chen C."/>
            <person name="Bauer D."/>
            <person name="Andreopoulos W."/>
            <person name="Pangilinan J."/>
            <person name="LaButti K."/>
            <person name="Riley R."/>
            <person name="Lipzen A."/>
            <person name="Clum A."/>
            <person name="Drula E."/>
            <person name="Henrissat B."/>
            <person name="Kohler A."/>
            <person name="Grigoriev I.V."/>
            <person name="Martin F.M."/>
            <person name="Hacquard S."/>
        </authorList>
    </citation>
    <scope>NUCLEOTIDE SEQUENCE</scope>
    <source>
        <strain evidence="6">MPI-CAGE-AT-0147</strain>
    </source>
</reference>
<evidence type="ECO:0000313" key="6">
    <source>
        <dbReference type="EMBL" id="KAH7153148.1"/>
    </source>
</evidence>
<feature type="region of interest" description="Disordered" evidence="4">
    <location>
        <begin position="1"/>
        <end position="20"/>
    </location>
</feature>
<dbReference type="PROSITE" id="PS00598">
    <property type="entry name" value="CHROMO_1"/>
    <property type="match status" value="1"/>
</dbReference>
<dbReference type="Pfam" id="PF00385">
    <property type="entry name" value="Chromo"/>
    <property type="match status" value="1"/>
</dbReference>
<keyword evidence="3" id="KW-0539">Nucleus</keyword>
<comment type="caution">
    <text evidence="6">The sequence shown here is derived from an EMBL/GenBank/DDBJ whole genome shotgun (WGS) entry which is preliminary data.</text>
</comment>
<sequence length="210" mass="23625">MPPTKKKPTKAQTIFLGRQTPISREEIDTLRRSIEADADDDDQQVVSDLLYDSDNKSEAPDSPPLEERAEIVPTTKRARSSPSPDKTDSATAEKPSKRQRRAKNVDEAAPRRSTRLGTVSVAPKEEPVPAKPEKRGRGRPRREPENRGTEEEWEIEKIVDAQIDAITQEHFYHVKWKGFPSSANTWEPKKNLTGCSRAIQAFEKGLNGSQ</sequence>
<feature type="domain" description="Chromo" evidence="5">
    <location>
        <begin position="153"/>
        <end position="210"/>
    </location>
</feature>
<dbReference type="OrthoDB" id="433924at2759"/>
<evidence type="ECO:0000256" key="2">
    <source>
        <dbReference type="ARBA" id="ARBA00011353"/>
    </source>
</evidence>
<evidence type="ECO:0000256" key="4">
    <source>
        <dbReference type="SAM" id="MobiDB-lite"/>
    </source>
</evidence>
<dbReference type="PANTHER" id="PTHR22812">
    <property type="entry name" value="CHROMOBOX PROTEIN"/>
    <property type="match status" value="1"/>
</dbReference>
<evidence type="ECO:0000313" key="7">
    <source>
        <dbReference type="Proteomes" id="UP000738349"/>
    </source>
</evidence>
<dbReference type="InterPro" id="IPR023780">
    <property type="entry name" value="Chromo_domain"/>
</dbReference>
<dbReference type="SUPFAM" id="SSF54160">
    <property type="entry name" value="Chromo domain-like"/>
    <property type="match status" value="1"/>
</dbReference>
<evidence type="ECO:0000256" key="3">
    <source>
        <dbReference type="ARBA" id="ARBA00023242"/>
    </source>
</evidence>
<proteinExistence type="predicted"/>
<organism evidence="6 7">
    <name type="scientific">Dactylonectria macrodidyma</name>
    <dbReference type="NCBI Taxonomy" id="307937"/>
    <lineage>
        <taxon>Eukaryota</taxon>
        <taxon>Fungi</taxon>
        <taxon>Dikarya</taxon>
        <taxon>Ascomycota</taxon>
        <taxon>Pezizomycotina</taxon>
        <taxon>Sordariomycetes</taxon>
        <taxon>Hypocreomycetidae</taxon>
        <taxon>Hypocreales</taxon>
        <taxon>Nectriaceae</taxon>
        <taxon>Dactylonectria</taxon>
    </lineage>
</organism>
<feature type="compositionally biased region" description="Basic and acidic residues" evidence="4">
    <location>
        <begin position="53"/>
        <end position="70"/>
    </location>
</feature>